<dbReference type="PROSITE" id="PS00041">
    <property type="entry name" value="HTH_ARAC_FAMILY_1"/>
    <property type="match status" value="1"/>
</dbReference>
<proteinExistence type="predicted"/>
<feature type="domain" description="HTH araC/xylS-type" evidence="8">
    <location>
        <begin position="193"/>
        <end position="291"/>
    </location>
</feature>
<dbReference type="InterPro" id="IPR037923">
    <property type="entry name" value="HTH-like"/>
</dbReference>
<dbReference type="OrthoDB" id="9803764at2"/>
<dbReference type="PRINTS" id="PR00032">
    <property type="entry name" value="HTHARAC"/>
</dbReference>
<dbReference type="InterPro" id="IPR047220">
    <property type="entry name" value="RhaR_RhaS-like_N"/>
</dbReference>
<dbReference type="Proteomes" id="UP000316213">
    <property type="component" value="Unassembled WGS sequence"/>
</dbReference>
<evidence type="ECO:0000256" key="6">
    <source>
        <dbReference type="ARBA" id="ARBA00023163"/>
    </source>
</evidence>
<keyword evidence="7" id="KW-0684">Rhamnose metabolism</keyword>
<evidence type="ECO:0000313" key="9">
    <source>
        <dbReference type="EMBL" id="TWU03641.1"/>
    </source>
</evidence>
<evidence type="ECO:0000256" key="5">
    <source>
        <dbReference type="ARBA" id="ARBA00023159"/>
    </source>
</evidence>
<accession>A0A5C6AW17</accession>
<dbReference type="InterPro" id="IPR018062">
    <property type="entry name" value="HTH_AraC-typ_CS"/>
</dbReference>
<keyword evidence="2" id="KW-0677">Repeat</keyword>
<keyword evidence="5" id="KW-0010">Activator</keyword>
<evidence type="ECO:0000256" key="4">
    <source>
        <dbReference type="ARBA" id="ARBA00023125"/>
    </source>
</evidence>
<evidence type="ECO:0000256" key="3">
    <source>
        <dbReference type="ARBA" id="ARBA00023015"/>
    </source>
</evidence>
<dbReference type="Pfam" id="PF12833">
    <property type="entry name" value="HTH_18"/>
    <property type="match status" value="1"/>
</dbReference>
<dbReference type="InterPro" id="IPR009057">
    <property type="entry name" value="Homeodomain-like_sf"/>
</dbReference>
<dbReference type="PANTHER" id="PTHR46796">
    <property type="entry name" value="HTH-TYPE TRANSCRIPTIONAL ACTIVATOR RHAS-RELATED"/>
    <property type="match status" value="1"/>
</dbReference>
<evidence type="ECO:0000256" key="1">
    <source>
        <dbReference type="ARBA" id="ARBA00022490"/>
    </source>
</evidence>
<evidence type="ECO:0000313" key="10">
    <source>
        <dbReference type="Proteomes" id="UP000316213"/>
    </source>
</evidence>
<dbReference type="InterPro" id="IPR014710">
    <property type="entry name" value="RmlC-like_jellyroll"/>
</dbReference>
<reference evidence="9 10" key="1">
    <citation type="submission" date="2019-02" db="EMBL/GenBank/DDBJ databases">
        <title>Deep-cultivation of Planctomycetes and their phenomic and genomic characterization uncovers novel biology.</title>
        <authorList>
            <person name="Wiegand S."/>
            <person name="Jogler M."/>
            <person name="Boedeker C."/>
            <person name="Pinto D."/>
            <person name="Vollmers J."/>
            <person name="Rivas-Marin E."/>
            <person name="Kohn T."/>
            <person name="Peeters S.H."/>
            <person name="Heuer A."/>
            <person name="Rast P."/>
            <person name="Oberbeckmann S."/>
            <person name="Bunk B."/>
            <person name="Jeske O."/>
            <person name="Meyerdierks A."/>
            <person name="Storesund J.E."/>
            <person name="Kallscheuer N."/>
            <person name="Luecker S."/>
            <person name="Lage O.M."/>
            <person name="Pohl T."/>
            <person name="Merkel B.J."/>
            <person name="Hornburger P."/>
            <person name="Mueller R.-W."/>
            <person name="Bruemmer F."/>
            <person name="Labrenz M."/>
            <person name="Spormann A.M."/>
            <person name="Op Den Camp H."/>
            <person name="Overmann J."/>
            <person name="Amann R."/>
            <person name="Jetten M.S.M."/>
            <person name="Mascher T."/>
            <person name="Medema M.H."/>
            <person name="Devos D.P."/>
            <person name="Kaster A.-K."/>
            <person name="Ovreas L."/>
            <person name="Rohde M."/>
            <person name="Galperin M.Y."/>
            <person name="Jogler C."/>
        </authorList>
    </citation>
    <scope>NUCLEOTIDE SEQUENCE [LARGE SCALE GENOMIC DNA]</scope>
    <source>
        <strain evidence="9 10">Pla100</strain>
    </source>
</reference>
<organism evidence="9 10">
    <name type="scientific">Neorhodopirellula pilleata</name>
    <dbReference type="NCBI Taxonomy" id="2714738"/>
    <lineage>
        <taxon>Bacteria</taxon>
        <taxon>Pseudomonadati</taxon>
        <taxon>Planctomycetota</taxon>
        <taxon>Planctomycetia</taxon>
        <taxon>Pirellulales</taxon>
        <taxon>Pirellulaceae</taxon>
        <taxon>Neorhodopirellula</taxon>
    </lineage>
</organism>
<dbReference type="InterPro" id="IPR050204">
    <property type="entry name" value="AraC_XylS_family_regulators"/>
</dbReference>
<dbReference type="RefSeq" id="WP_146576119.1">
    <property type="nucleotide sequence ID" value="NZ_SJPM01000001.1"/>
</dbReference>
<protein>
    <submittedName>
        <fullName evidence="9">HTH-type transcriptional activator RhaR</fullName>
    </submittedName>
</protein>
<dbReference type="SUPFAM" id="SSF46689">
    <property type="entry name" value="Homeodomain-like"/>
    <property type="match status" value="2"/>
</dbReference>
<gene>
    <name evidence="9" type="primary">rhaR_2</name>
    <name evidence="9" type="ORF">Pla100_05700</name>
</gene>
<dbReference type="GO" id="GO:0003700">
    <property type="term" value="F:DNA-binding transcription factor activity"/>
    <property type="evidence" value="ECO:0007669"/>
    <property type="project" value="InterPro"/>
</dbReference>
<keyword evidence="10" id="KW-1185">Reference proteome</keyword>
<dbReference type="InterPro" id="IPR003313">
    <property type="entry name" value="AraC-bd"/>
</dbReference>
<name>A0A5C6AW17_9BACT</name>
<keyword evidence="3" id="KW-0805">Transcription regulation</keyword>
<dbReference type="Pfam" id="PF02311">
    <property type="entry name" value="AraC_binding"/>
    <property type="match status" value="1"/>
</dbReference>
<dbReference type="SUPFAM" id="SSF51215">
    <property type="entry name" value="Regulatory protein AraC"/>
    <property type="match status" value="1"/>
</dbReference>
<dbReference type="CDD" id="cd06977">
    <property type="entry name" value="cupin_RhaR_RhaS-like_N"/>
    <property type="match status" value="1"/>
</dbReference>
<dbReference type="Gene3D" id="1.10.10.60">
    <property type="entry name" value="Homeodomain-like"/>
    <property type="match status" value="2"/>
</dbReference>
<dbReference type="InterPro" id="IPR020449">
    <property type="entry name" value="Tscrpt_reg_AraC-type_HTH"/>
</dbReference>
<evidence type="ECO:0000259" key="8">
    <source>
        <dbReference type="PROSITE" id="PS01124"/>
    </source>
</evidence>
<sequence length="292" mass="33843">MIHSPDPIPVLRRADWFSDPTCPIAVERQEPQDPIGLHAHDFCEIVVITGGHGQHVTGENRYDLKTGDTFVIGGARPHDYVNLNELCLINILFDSNEIPWTMGDLMSVPGYHVLFTLEPAFRERHRFDSRLRLSPMDLAHTIDMIGRLQDELRAKRPGYQLMATTMFLQLATSLSRLYDRSRDDQSRSLLQIADAISHIERNYTENVTLDELVEISQMSRRNFLRTFEQTMGYSPIQYLIRLRIRKACERLRTDRSNITEIAMSVGFTDSNYFSRKFRDVIGVSPRDYKSQY</sequence>
<keyword evidence="6" id="KW-0804">Transcription</keyword>
<keyword evidence="4" id="KW-0238">DNA-binding</keyword>
<dbReference type="Gene3D" id="2.60.120.10">
    <property type="entry name" value="Jelly Rolls"/>
    <property type="match status" value="1"/>
</dbReference>
<dbReference type="PANTHER" id="PTHR46796:SF13">
    <property type="entry name" value="HTH-TYPE TRANSCRIPTIONAL ACTIVATOR RHAS"/>
    <property type="match status" value="1"/>
</dbReference>
<dbReference type="PROSITE" id="PS01124">
    <property type="entry name" value="HTH_ARAC_FAMILY_2"/>
    <property type="match status" value="1"/>
</dbReference>
<dbReference type="InterPro" id="IPR018060">
    <property type="entry name" value="HTH_AraC"/>
</dbReference>
<keyword evidence="1" id="KW-0963">Cytoplasm</keyword>
<dbReference type="EMBL" id="SJPM01000001">
    <property type="protein sequence ID" value="TWU03641.1"/>
    <property type="molecule type" value="Genomic_DNA"/>
</dbReference>
<dbReference type="GO" id="GO:0043565">
    <property type="term" value="F:sequence-specific DNA binding"/>
    <property type="evidence" value="ECO:0007669"/>
    <property type="project" value="InterPro"/>
</dbReference>
<evidence type="ECO:0000256" key="7">
    <source>
        <dbReference type="ARBA" id="ARBA00023308"/>
    </source>
</evidence>
<dbReference type="AlphaFoldDB" id="A0A5C6AW17"/>
<evidence type="ECO:0000256" key="2">
    <source>
        <dbReference type="ARBA" id="ARBA00022737"/>
    </source>
</evidence>
<comment type="caution">
    <text evidence="9">The sequence shown here is derived from an EMBL/GenBank/DDBJ whole genome shotgun (WGS) entry which is preliminary data.</text>
</comment>
<dbReference type="SMART" id="SM00342">
    <property type="entry name" value="HTH_ARAC"/>
    <property type="match status" value="1"/>
</dbReference>